<dbReference type="InterPro" id="IPR027417">
    <property type="entry name" value="P-loop_NTPase"/>
</dbReference>
<dbReference type="InterPro" id="IPR003439">
    <property type="entry name" value="ABC_transporter-like_ATP-bd"/>
</dbReference>
<dbReference type="Gene3D" id="3.40.50.300">
    <property type="entry name" value="P-loop containing nucleotide triphosphate hydrolases"/>
    <property type="match status" value="1"/>
</dbReference>
<dbReference type="AlphaFoldDB" id="I7KN43"/>
<dbReference type="EMBL" id="CAKC01000023">
    <property type="protein sequence ID" value="CCI86459.1"/>
    <property type="molecule type" value="Genomic_DNA"/>
</dbReference>
<gene>
    <name evidence="4" type="ORF">BN52_07635</name>
</gene>
<dbReference type="InterPro" id="IPR017871">
    <property type="entry name" value="ABC_transporter-like_CS"/>
</dbReference>
<organism evidence="4 5">
    <name type="scientific">Lactobacillus gigeriorum DSM 23908 = CRBIP 24.85</name>
    <dbReference type="NCBI Taxonomy" id="1423751"/>
    <lineage>
        <taxon>Bacteria</taxon>
        <taxon>Bacillati</taxon>
        <taxon>Bacillota</taxon>
        <taxon>Bacilli</taxon>
        <taxon>Lactobacillales</taxon>
        <taxon>Lactobacillaceae</taxon>
        <taxon>Lactobacillus</taxon>
    </lineage>
</organism>
<dbReference type="STRING" id="1423751.FC38_GL001764"/>
<reference evidence="4 5" key="1">
    <citation type="submission" date="2012-06" db="EMBL/GenBank/DDBJ databases">
        <title>Draft genome sequence of Lactobacillus gigeriorum CRBIP 24.85T, isolated from chicken crop.</title>
        <authorList>
            <person name="Cousin S."/>
            <person name="Ma L."/>
            <person name="Creno S."/>
            <person name="Clermont D."/>
            <person name="Loux V."/>
            <person name="Bizet C."/>
            <person name="Bouchier C."/>
        </authorList>
    </citation>
    <scope>NUCLEOTIDE SEQUENCE [LARGE SCALE GENOMIC DNA]</scope>
    <source>
        <strain evidence="5">CRBIP 24.85T</strain>
    </source>
</reference>
<comment type="caution">
    <text evidence="4">The sequence shown here is derived from an EMBL/GenBank/DDBJ whole genome shotgun (WGS) entry which is preliminary data.</text>
</comment>
<evidence type="ECO:0000313" key="5">
    <source>
        <dbReference type="Proteomes" id="UP000009326"/>
    </source>
</evidence>
<keyword evidence="2" id="KW-0067">ATP-binding</keyword>
<evidence type="ECO:0000313" key="4">
    <source>
        <dbReference type="EMBL" id="CCI86459.1"/>
    </source>
</evidence>
<feature type="domain" description="ABC transporter" evidence="3">
    <location>
        <begin position="9"/>
        <end position="229"/>
    </location>
</feature>
<dbReference type="PANTHER" id="PTHR42798">
    <property type="entry name" value="LIPOPROTEIN-RELEASING SYSTEM ATP-BINDING PROTEIN LOLD"/>
    <property type="match status" value="1"/>
</dbReference>
<dbReference type="PROSITE" id="PS00211">
    <property type="entry name" value="ABC_TRANSPORTER_1"/>
    <property type="match status" value="1"/>
</dbReference>
<evidence type="ECO:0000256" key="1">
    <source>
        <dbReference type="ARBA" id="ARBA00022741"/>
    </source>
</evidence>
<dbReference type="PROSITE" id="PS50893">
    <property type="entry name" value="ABC_TRANSPORTER_2"/>
    <property type="match status" value="1"/>
</dbReference>
<dbReference type="Pfam" id="PF00005">
    <property type="entry name" value="ABC_tran"/>
    <property type="match status" value="1"/>
</dbReference>
<dbReference type="PANTHER" id="PTHR42798:SF4">
    <property type="entry name" value="ABC TRANSPORTER DOMAIN-CONTAINING PROTEIN"/>
    <property type="match status" value="1"/>
</dbReference>
<dbReference type="InterPro" id="IPR003593">
    <property type="entry name" value="AAA+_ATPase"/>
</dbReference>
<dbReference type="Proteomes" id="UP000009326">
    <property type="component" value="Unassembled WGS sequence"/>
</dbReference>
<protein>
    <submittedName>
        <fullName evidence="4">ABC superfamily ATP binding cassette transporter, ABC protein</fullName>
    </submittedName>
</protein>
<accession>I7KN43</accession>
<dbReference type="SMART" id="SM00382">
    <property type="entry name" value="AAA"/>
    <property type="match status" value="1"/>
</dbReference>
<sequence length="229" mass="25581">METRGKVMIEIKNLSKRFDKKIVLNKINCQLEAGLSYAIVGKSGAGKTTFLNILSGLESPTAGEVMIDHEAVNNKNLPKLRREKFGFIFQNFGLIDEETVADNLQIAFANQKIAKKQQTLEMRAILDELDLKNLPLDQKIYALSGGEQQRVALARIILKKPTIVFADEPTGSLDAENSKLIIDHLLTDFGPKATILIATHDPQVWNRCDRVISIENQQIVITKNNGEKL</sequence>
<evidence type="ECO:0000256" key="2">
    <source>
        <dbReference type="ARBA" id="ARBA00022840"/>
    </source>
</evidence>
<dbReference type="GO" id="GO:0016887">
    <property type="term" value="F:ATP hydrolysis activity"/>
    <property type="evidence" value="ECO:0007669"/>
    <property type="project" value="InterPro"/>
</dbReference>
<evidence type="ECO:0000259" key="3">
    <source>
        <dbReference type="PROSITE" id="PS50893"/>
    </source>
</evidence>
<name>I7KN43_9LACO</name>
<keyword evidence="1" id="KW-0547">Nucleotide-binding</keyword>
<proteinExistence type="predicted"/>
<dbReference type="GO" id="GO:0005524">
    <property type="term" value="F:ATP binding"/>
    <property type="evidence" value="ECO:0007669"/>
    <property type="project" value="UniProtKB-KW"/>
</dbReference>
<dbReference type="SUPFAM" id="SSF52540">
    <property type="entry name" value="P-loop containing nucleoside triphosphate hydrolases"/>
    <property type="match status" value="1"/>
</dbReference>